<name>K0RA77_THAOC</name>
<evidence type="ECO:0000256" key="1">
    <source>
        <dbReference type="SAM" id="MobiDB-lite"/>
    </source>
</evidence>
<dbReference type="eggNOG" id="ENOG502RVEX">
    <property type="taxonomic scope" value="Eukaryota"/>
</dbReference>
<accession>K0RA77</accession>
<sequence>MSAISPNDRFLLAVLNIVSHELVERQLGSQHQKVVMQLDPALAGVLWKARFLPVRGALEQTPRRRLDQRQAVDGIGPLPSERLARERHLAKIPSLEQGGQEKHDVGVEERGLDGGDLLPLHGVARAGHGTGGRLLVTLVAGASSYKLGERDVLTFFRRRSANSNSRSSSSSRSTASVSVEADEESALWMLGKVRNPYMQRYTDAILHAQAQNKTNPEGTIVADFVARDFPVPTQASNDSGLGARTDVLGEVKTLQPSKSSYDKGNCQTNRPVNLRATQAVRSYRRRAAGLDQKYAQEVVGDGTNGQVGPFETALGEFYTGNALPVAVGAFSEVNEDASKLITRLARLTAKTDFGKSMSPLVSHSRKGGAFPIMQSQFRRALGCLIARGQAQHLLKRRHYARPTAREAYQTAEDNHSRHRNRPRASMSGYARWWQN</sequence>
<dbReference type="Proteomes" id="UP000266841">
    <property type="component" value="Unassembled WGS sequence"/>
</dbReference>
<evidence type="ECO:0000313" key="2">
    <source>
        <dbReference type="EMBL" id="EJK49134.1"/>
    </source>
</evidence>
<feature type="region of interest" description="Disordered" evidence="1">
    <location>
        <begin position="406"/>
        <end position="435"/>
    </location>
</feature>
<gene>
    <name evidence="2" type="ORF">THAOC_32020</name>
</gene>
<proteinExistence type="predicted"/>
<evidence type="ECO:0000313" key="3">
    <source>
        <dbReference type="Proteomes" id="UP000266841"/>
    </source>
</evidence>
<organism evidence="2 3">
    <name type="scientific">Thalassiosira oceanica</name>
    <name type="common">Marine diatom</name>
    <dbReference type="NCBI Taxonomy" id="159749"/>
    <lineage>
        <taxon>Eukaryota</taxon>
        <taxon>Sar</taxon>
        <taxon>Stramenopiles</taxon>
        <taxon>Ochrophyta</taxon>
        <taxon>Bacillariophyta</taxon>
        <taxon>Coscinodiscophyceae</taxon>
        <taxon>Thalassiosirophycidae</taxon>
        <taxon>Thalassiosirales</taxon>
        <taxon>Thalassiosiraceae</taxon>
        <taxon>Thalassiosira</taxon>
    </lineage>
</organism>
<keyword evidence="3" id="KW-1185">Reference proteome</keyword>
<feature type="compositionally biased region" description="Low complexity" evidence="1">
    <location>
        <begin position="161"/>
        <end position="178"/>
    </location>
</feature>
<reference evidence="2 3" key="1">
    <citation type="journal article" date="2012" name="Genome Biol.">
        <title>Genome and low-iron response of an oceanic diatom adapted to chronic iron limitation.</title>
        <authorList>
            <person name="Lommer M."/>
            <person name="Specht M."/>
            <person name="Roy A.S."/>
            <person name="Kraemer L."/>
            <person name="Andreson R."/>
            <person name="Gutowska M.A."/>
            <person name="Wolf J."/>
            <person name="Bergner S.V."/>
            <person name="Schilhabel M.B."/>
            <person name="Klostermeier U.C."/>
            <person name="Beiko R.G."/>
            <person name="Rosenstiel P."/>
            <person name="Hippler M."/>
            <person name="Laroche J."/>
        </authorList>
    </citation>
    <scope>NUCLEOTIDE SEQUENCE [LARGE SCALE GENOMIC DNA]</scope>
    <source>
        <strain evidence="2 3">CCMP1005</strain>
    </source>
</reference>
<dbReference type="AlphaFoldDB" id="K0RA77"/>
<comment type="caution">
    <text evidence="2">The sequence shown here is derived from an EMBL/GenBank/DDBJ whole genome shotgun (WGS) entry which is preliminary data.</text>
</comment>
<dbReference type="OrthoDB" id="55737at2759"/>
<protein>
    <submittedName>
        <fullName evidence="2">Uncharacterized protein</fullName>
    </submittedName>
</protein>
<feature type="region of interest" description="Disordered" evidence="1">
    <location>
        <begin position="159"/>
        <end position="178"/>
    </location>
</feature>
<dbReference type="EMBL" id="AGNL01045084">
    <property type="protein sequence ID" value="EJK49134.1"/>
    <property type="molecule type" value="Genomic_DNA"/>
</dbReference>